<name>A0A5C5X7S3_9PLAN</name>
<comment type="caution">
    <text evidence="2">The sequence shown here is derived from an EMBL/GenBank/DDBJ whole genome shotgun (WGS) entry which is preliminary data.</text>
</comment>
<gene>
    <name evidence="2" type="ORF">KOR42_22250</name>
</gene>
<dbReference type="OrthoDB" id="284844at2"/>
<dbReference type="AlphaFoldDB" id="A0A5C5X7S3"/>
<dbReference type="Pfam" id="PF01740">
    <property type="entry name" value="STAS"/>
    <property type="match status" value="1"/>
</dbReference>
<accession>A0A5C5X7S3</accession>
<evidence type="ECO:0000313" key="3">
    <source>
        <dbReference type="Proteomes" id="UP000317243"/>
    </source>
</evidence>
<organism evidence="2 3">
    <name type="scientific">Thalassoglobus neptunius</name>
    <dbReference type="NCBI Taxonomy" id="1938619"/>
    <lineage>
        <taxon>Bacteria</taxon>
        <taxon>Pseudomonadati</taxon>
        <taxon>Planctomycetota</taxon>
        <taxon>Planctomycetia</taxon>
        <taxon>Planctomycetales</taxon>
        <taxon>Planctomycetaceae</taxon>
        <taxon>Thalassoglobus</taxon>
    </lineage>
</organism>
<sequence length="113" mass="12711">MNNPLDGSKYFHVYKTGRLTIIGFDGRHLQEFGSSQDICGELLHLVEHHDCEVLVVDMMEVPIVSSWVLGILAAVQRNGIDIELYHPSEELREVLRVTNLAKCLHVREGFGPG</sequence>
<dbReference type="InterPro" id="IPR036513">
    <property type="entry name" value="STAS_dom_sf"/>
</dbReference>
<evidence type="ECO:0000313" key="2">
    <source>
        <dbReference type="EMBL" id="TWT58838.1"/>
    </source>
</evidence>
<protein>
    <recommendedName>
        <fullName evidence="1">STAS domain-containing protein</fullName>
    </recommendedName>
</protein>
<dbReference type="Gene3D" id="3.30.750.24">
    <property type="entry name" value="STAS domain"/>
    <property type="match status" value="1"/>
</dbReference>
<feature type="domain" description="STAS" evidence="1">
    <location>
        <begin position="32"/>
        <end position="107"/>
    </location>
</feature>
<dbReference type="EMBL" id="SIHI01000001">
    <property type="protein sequence ID" value="TWT58838.1"/>
    <property type="molecule type" value="Genomic_DNA"/>
</dbReference>
<dbReference type="RefSeq" id="WP_146509506.1">
    <property type="nucleotide sequence ID" value="NZ_SIHI01000001.1"/>
</dbReference>
<evidence type="ECO:0000259" key="1">
    <source>
        <dbReference type="Pfam" id="PF01740"/>
    </source>
</evidence>
<reference evidence="2 3" key="1">
    <citation type="submission" date="2019-02" db="EMBL/GenBank/DDBJ databases">
        <title>Deep-cultivation of Planctomycetes and their phenomic and genomic characterization uncovers novel biology.</title>
        <authorList>
            <person name="Wiegand S."/>
            <person name="Jogler M."/>
            <person name="Boedeker C."/>
            <person name="Pinto D."/>
            <person name="Vollmers J."/>
            <person name="Rivas-Marin E."/>
            <person name="Kohn T."/>
            <person name="Peeters S.H."/>
            <person name="Heuer A."/>
            <person name="Rast P."/>
            <person name="Oberbeckmann S."/>
            <person name="Bunk B."/>
            <person name="Jeske O."/>
            <person name="Meyerdierks A."/>
            <person name="Storesund J.E."/>
            <person name="Kallscheuer N."/>
            <person name="Luecker S."/>
            <person name="Lage O.M."/>
            <person name="Pohl T."/>
            <person name="Merkel B.J."/>
            <person name="Hornburger P."/>
            <person name="Mueller R.-W."/>
            <person name="Bruemmer F."/>
            <person name="Labrenz M."/>
            <person name="Spormann A.M."/>
            <person name="Op Den Camp H."/>
            <person name="Overmann J."/>
            <person name="Amann R."/>
            <person name="Jetten M.S.M."/>
            <person name="Mascher T."/>
            <person name="Medema M.H."/>
            <person name="Devos D.P."/>
            <person name="Kaster A.-K."/>
            <person name="Ovreas L."/>
            <person name="Rohde M."/>
            <person name="Galperin M.Y."/>
            <person name="Jogler C."/>
        </authorList>
    </citation>
    <scope>NUCLEOTIDE SEQUENCE [LARGE SCALE GENOMIC DNA]</scope>
    <source>
        <strain evidence="2 3">KOR42</strain>
    </source>
</reference>
<keyword evidence="3" id="KW-1185">Reference proteome</keyword>
<dbReference type="Proteomes" id="UP000317243">
    <property type="component" value="Unassembled WGS sequence"/>
</dbReference>
<proteinExistence type="predicted"/>
<dbReference type="SUPFAM" id="SSF52091">
    <property type="entry name" value="SpoIIaa-like"/>
    <property type="match status" value="1"/>
</dbReference>
<dbReference type="InterPro" id="IPR002645">
    <property type="entry name" value="STAS_dom"/>
</dbReference>